<keyword evidence="6" id="KW-0723">Serine/threonine-protein kinase</keyword>
<sequence>MSQTSGQYITDVCGQSNQFLQPTNTAMPRRTQQQVNIREETKTYLLGKLEHGEPPNKLFKQDLHEMCIDAVSKKYPNEEVVGTLNAVNFGRLLKSVYPNVMTTNSNNSSVSKDTRRFITNMKLKIPSPTQQCSQEATPQHPEEATHTDPRLTDVTEDSKAEHVKYLEDKIAKLQRESKRQKSSIQHLTYTNVSLRIERNESYQAMGRFLDASSTYNRTSWMATSQFKVKSADYNKESILGEGSFGTVYKSSASLDPAAWTLYALKEFKRGLATAHQELRSLITLGQNRRIQQLHGFDLTDKEKPVIITHLITSAIFPSPTTMKTALASKEEHPINFISHILCLIHSVEYVHSMGLLHNDIKTDNYVLSGRDDGVLIDFGMATTHSKPYKRSRPTTQCSWMAPEISSGELATSTTSDVYSVGYFAREVTKARGIVNDKLKEVYRSCMQQDRNKRPPLTWCRVQLV</sequence>
<proteinExistence type="inferred from homology"/>
<keyword evidence="1" id="KW-0808">Transferase</keyword>
<dbReference type="GO" id="GO:0005737">
    <property type="term" value="C:cytoplasm"/>
    <property type="evidence" value="ECO:0007669"/>
    <property type="project" value="TreeGrafter"/>
</dbReference>
<dbReference type="PANTHER" id="PTHR11042:SF190">
    <property type="entry name" value="MITOSIS INHIBITOR PROTEIN KINASE MIK1"/>
    <property type="match status" value="1"/>
</dbReference>
<dbReference type="PROSITE" id="PS50011">
    <property type="entry name" value="PROTEIN_KINASE_DOM"/>
    <property type="match status" value="1"/>
</dbReference>
<evidence type="ECO:0000256" key="3">
    <source>
        <dbReference type="ARBA" id="ARBA00022777"/>
    </source>
</evidence>
<dbReference type="GO" id="GO:0004674">
    <property type="term" value="F:protein serine/threonine kinase activity"/>
    <property type="evidence" value="ECO:0007669"/>
    <property type="project" value="UniProtKB-KW"/>
</dbReference>
<comment type="caution">
    <text evidence="8">The sequence shown here is derived from an EMBL/GenBank/DDBJ whole genome shotgun (WGS) entry which is preliminary data.</text>
</comment>
<feature type="region of interest" description="Disordered" evidence="7">
    <location>
        <begin position="126"/>
        <end position="157"/>
    </location>
</feature>
<dbReference type="SMART" id="SM00220">
    <property type="entry name" value="S_TKc"/>
    <property type="match status" value="1"/>
</dbReference>
<gene>
    <name evidence="8" type="ORF">OFUS_LOCUS22000</name>
</gene>
<dbReference type="InterPro" id="IPR008271">
    <property type="entry name" value="Ser/Thr_kinase_AS"/>
</dbReference>
<evidence type="ECO:0000256" key="1">
    <source>
        <dbReference type="ARBA" id="ARBA00022679"/>
    </source>
</evidence>
<feature type="compositionally biased region" description="Basic and acidic residues" evidence="7">
    <location>
        <begin position="140"/>
        <end position="157"/>
    </location>
</feature>
<feature type="compositionally biased region" description="Polar residues" evidence="7">
    <location>
        <begin position="127"/>
        <end position="137"/>
    </location>
</feature>
<evidence type="ECO:0000256" key="4">
    <source>
        <dbReference type="ARBA" id="ARBA00022840"/>
    </source>
</evidence>
<dbReference type="PROSITE" id="PS00108">
    <property type="entry name" value="PROTEIN_KINASE_ST"/>
    <property type="match status" value="1"/>
</dbReference>
<keyword evidence="2 6" id="KW-0547">Nucleotide-binding</keyword>
<reference evidence="8" key="1">
    <citation type="submission" date="2022-03" db="EMBL/GenBank/DDBJ databases">
        <authorList>
            <person name="Martin C."/>
        </authorList>
    </citation>
    <scope>NUCLEOTIDE SEQUENCE</scope>
</reference>
<dbReference type="InterPro" id="IPR050339">
    <property type="entry name" value="CC_SR_Kinase"/>
</dbReference>
<evidence type="ECO:0000256" key="2">
    <source>
        <dbReference type="ARBA" id="ARBA00022741"/>
    </source>
</evidence>
<name>A0A8J1USU9_OWEFU</name>
<dbReference type="Pfam" id="PF00069">
    <property type="entry name" value="Pkinase"/>
    <property type="match status" value="1"/>
</dbReference>
<dbReference type="Gene3D" id="3.30.200.20">
    <property type="entry name" value="Phosphorylase Kinase, domain 1"/>
    <property type="match status" value="1"/>
</dbReference>
<dbReference type="InterPro" id="IPR011009">
    <property type="entry name" value="Kinase-like_dom_sf"/>
</dbReference>
<evidence type="ECO:0000256" key="5">
    <source>
        <dbReference type="ARBA" id="ARBA00037982"/>
    </source>
</evidence>
<dbReference type="InterPro" id="IPR000719">
    <property type="entry name" value="Prot_kinase_dom"/>
</dbReference>
<keyword evidence="4 6" id="KW-0067">ATP-binding</keyword>
<evidence type="ECO:0000313" key="8">
    <source>
        <dbReference type="EMBL" id="CAH1797774.1"/>
    </source>
</evidence>
<organism evidence="8 9">
    <name type="scientific">Owenia fusiformis</name>
    <name type="common">Polychaete worm</name>
    <dbReference type="NCBI Taxonomy" id="6347"/>
    <lineage>
        <taxon>Eukaryota</taxon>
        <taxon>Metazoa</taxon>
        <taxon>Spiralia</taxon>
        <taxon>Lophotrochozoa</taxon>
        <taxon>Annelida</taxon>
        <taxon>Polychaeta</taxon>
        <taxon>Sedentaria</taxon>
        <taxon>Canalipalpata</taxon>
        <taxon>Sabellida</taxon>
        <taxon>Oweniida</taxon>
        <taxon>Oweniidae</taxon>
        <taxon>Owenia</taxon>
    </lineage>
</organism>
<accession>A0A8J1USU9</accession>
<evidence type="ECO:0000256" key="7">
    <source>
        <dbReference type="SAM" id="MobiDB-lite"/>
    </source>
</evidence>
<dbReference type="CDD" id="cd00180">
    <property type="entry name" value="PKc"/>
    <property type="match status" value="1"/>
</dbReference>
<dbReference type="InterPro" id="IPR017441">
    <property type="entry name" value="Protein_kinase_ATP_BS"/>
</dbReference>
<keyword evidence="3" id="KW-0418">Kinase</keyword>
<protein>
    <submittedName>
        <fullName evidence="8">Uncharacterized protein</fullName>
    </submittedName>
</protein>
<dbReference type="OrthoDB" id="6097776at2759"/>
<dbReference type="GO" id="GO:0005634">
    <property type="term" value="C:nucleus"/>
    <property type="evidence" value="ECO:0007669"/>
    <property type="project" value="TreeGrafter"/>
</dbReference>
<dbReference type="AlphaFoldDB" id="A0A8J1USU9"/>
<dbReference type="EMBL" id="CAIIXF020000010">
    <property type="protein sequence ID" value="CAH1797774.1"/>
    <property type="molecule type" value="Genomic_DNA"/>
</dbReference>
<dbReference type="SUPFAM" id="SSF56112">
    <property type="entry name" value="Protein kinase-like (PK-like)"/>
    <property type="match status" value="1"/>
</dbReference>
<evidence type="ECO:0000313" key="9">
    <source>
        <dbReference type="Proteomes" id="UP000749559"/>
    </source>
</evidence>
<dbReference type="PANTHER" id="PTHR11042">
    <property type="entry name" value="EUKARYOTIC TRANSLATION INITIATION FACTOR 2-ALPHA KINASE EIF2-ALPHA KINASE -RELATED"/>
    <property type="match status" value="1"/>
</dbReference>
<evidence type="ECO:0000256" key="6">
    <source>
        <dbReference type="RuleBase" id="RU000304"/>
    </source>
</evidence>
<dbReference type="Gene3D" id="1.10.510.10">
    <property type="entry name" value="Transferase(Phosphotransferase) domain 1"/>
    <property type="match status" value="1"/>
</dbReference>
<dbReference type="PROSITE" id="PS00107">
    <property type="entry name" value="PROTEIN_KINASE_ATP"/>
    <property type="match status" value="1"/>
</dbReference>
<dbReference type="GO" id="GO:0005524">
    <property type="term" value="F:ATP binding"/>
    <property type="evidence" value="ECO:0007669"/>
    <property type="project" value="UniProtKB-UniRule"/>
</dbReference>
<keyword evidence="9" id="KW-1185">Reference proteome</keyword>
<comment type="similarity">
    <text evidence="5">Belongs to the protein kinase superfamily. Ser/Thr protein kinase family. GCN2 subfamily.</text>
</comment>
<dbReference type="Proteomes" id="UP000749559">
    <property type="component" value="Unassembled WGS sequence"/>
</dbReference>